<protein>
    <submittedName>
        <fullName evidence="1">Uncharacterized protein</fullName>
    </submittedName>
</protein>
<gene>
    <name evidence="1" type="ORF">TRFO_03896</name>
</gene>
<evidence type="ECO:0000313" key="1">
    <source>
        <dbReference type="EMBL" id="OHT11673.1"/>
    </source>
</evidence>
<dbReference type="OrthoDB" id="10596366at2759"/>
<dbReference type="AlphaFoldDB" id="A0A1J4KK48"/>
<reference evidence="1" key="1">
    <citation type="submission" date="2016-10" db="EMBL/GenBank/DDBJ databases">
        <authorList>
            <person name="Benchimol M."/>
            <person name="Almeida L.G."/>
            <person name="Vasconcelos A.T."/>
            <person name="Perreira-Neves A."/>
            <person name="Rosa I.A."/>
            <person name="Tasca T."/>
            <person name="Bogo M.R."/>
            <person name="de Souza W."/>
        </authorList>
    </citation>
    <scope>NUCLEOTIDE SEQUENCE [LARGE SCALE GENOMIC DNA]</scope>
    <source>
        <strain evidence="1">K</strain>
    </source>
</reference>
<name>A0A1J4KK48_9EUKA</name>
<dbReference type="VEuPathDB" id="TrichDB:TRFO_03896"/>
<sequence>MTFPPSKKVDVPPADKKINFNSNIVDLRLRKLTEQHNQTLASLNDSIAQRVEEMAEILKSSTVNLDDVFMPGQVDRPEVPKYLANIYEDQKRDSMRKKTRVEPMDMAKIQNEYKERLRAAEMRGTDRLRRRIEKTMSSGATTAKNTYRSDKVDDMDYRKRAIEQKKIKQERREKLMNYIKPEEYKMHAKESS</sequence>
<keyword evidence="2" id="KW-1185">Reference proteome</keyword>
<evidence type="ECO:0000313" key="2">
    <source>
        <dbReference type="Proteomes" id="UP000179807"/>
    </source>
</evidence>
<organism evidence="1 2">
    <name type="scientific">Tritrichomonas foetus</name>
    <dbReference type="NCBI Taxonomy" id="1144522"/>
    <lineage>
        <taxon>Eukaryota</taxon>
        <taxon>Metamonada</taxon>
        <taxon>Parabasalia</taxon>
        <taxon>Tritrichomonadida</taxon>
        <taxon>Tritrichomonadidae</taxon>
        <taxon>Tritrichomonas</taxon>
    </lineage>
</organism>
<dbReference type="RefSeq" id="XP_068364809.1">
    <property type="nucleotide sequence ID" value="XM_068491582.1"/>
</dbReference>
<comment type="caution">
    <text evidence="1">The sequence shown here is derived from an EMBL/GenBank/DDBJ whole genome shotgun (WGS) entry which is preliminary data.</text>
</comment>
<accession>A0A1J4KK48</accession>
<proteinExistence type="predicted"/>
<dbReference type="EMBL" id="MLAK01000582">
    <property type="protein sequence ID" value="OHT11673.1"/>
    <property type="molecule type" value="Genomic_DNA"/>
</dbReference>
<dbReference type="GeneID" id="94826286"/>
<dbReference type="Proteomes" id="UP000179807">
    <property type="component" value="Unassembled WGS sequence"/>
</dbReference>